<dbReference type="InterPro" id="IPR011650">
    <property type="entry name" value="Peptidase_M20_dimer"/>
</dbReference>
<dbReference type="HOGENOM" id="CLU_024588_2_0_1"/>
<evidence type="ECO:0000313" key="4">
    <source>
        <dbReference type="EMBL" id="EPE10944.1"/>
    </source>
</evidence>
<dbReference type="OrthoDB" id="4676at2759"/>
<dbReference type="eggNOG" id="ENOG502QPR4">
    <property type="taxonomic scope" value="Eukaryota"/>
</dbReference>
<keyword evidence="2" id="KW-0378">Hydrolase</keyword>
<dbReference type="NCBIfam" id="TIGR01879">
    <property type="entry name" value="hydantase"/>
    <property type="match status" value="1"/>
</dbReference>
<reference evidence="4 5" key="1">
    <citation type="journal article" date="2013" name="BMC Genomics">
        <title>The genome and transcriptome of the pine saprophyte Ophiostoma piceae, and a comparison with the bark beetle-associated pine pathogen Grosmannia clavigera.</title>
        <authorList>
            <person name="Haridas S."/>
            <person name="Wang Y."/>
            <person name="Lim L."/>
            <person name="Massoumi Alamouti S."/>
            <person name="Jackman S."/>
            <person name="Docking R."/>
            <person name="Robertson G."/>
            <person name="Birol I."/>
            <person name="Bohlmann J."/>
            <person name="Breuil C."/>
        </authorList>
    </citation>
    <scope>NUCLEOTIDE SEQUENCE [LARGE SCALE GENOMIC DNA]</scope>
    <source>
        <strain evidence="4 5">UAMH 11346</strain>
    </source>
</reference>
<name>S3CBQ7_OPHP1</name>
<dbReference type="Proteomes" id="UP000016923">
    <property type="component" value="Unassembled WGS sequence"/>
</dbReference>
<organism evidence="4 5">
    <name type="scientific">Ophiostoma piceae (strain UAMH 11346)</name>
    <name type="common">Sap stain fungus</name>
    <dbReference type="NCBI Taxonomy" id="1262450"/>
    <lineage>
        <taxon>Eukaryota</taxon>
        <taxon>Fungi</taxon>
        <taxon>Dikarya</taxon>
        <taxon>Ascomycota</taxon>
        <taxon>Pezizomycotina</taxon>
        <taxon>Sordariomycetes</taxon>
        <taxon>Sordariomycetidae</taxon>
        <taxon>Ophiostomatales</taxon>
        <taxon>Ophiostomataceae</taxon>
        <taxon>Ophiostoma</taxon>
    </lineage>
</organism>
<dbReference type="SUPFAM" id="SSF55031">
    <property type="entry name" value="Bacterial exopeptidase dimerisation domain"/>
    <property type="match status" value="1"/>
</dbReference>
<dbReference type="OMA" id="FGKAHPY"/>
<dbReference type="VEuPathDB" id="FungiDB:F503_06039"/>
<keyword evidence="5" id="KW-1185">Reference proteome</keyword>
<evidence type="ECO:0000256" key="1">
    <source>
        <dbReference type="ARBA" id="ARBA00006247"/>
    </source>
</evidence>
<dbReference type="Pfam" id="PF01546">
    <property type="entry name" value="Peptidase_M20"/>
    <property type="match status" value="1"/>
</dbReference>
<proteinExistence type="inferred from homology"/>
<evidence type="ECO:0000256" key="2">
    <source>
        <dbReference type="ARBA" id="ARBA00022801"/>
    </source>
</evidence>
<dbReference type="PANTHER" id="PTHR32494">
    <property type="entry name" value="ALLANTOATE DEIMINASE-RELATED"/>
    <property type="match status" value="1"/>
</dbReference>
<accession>S3CBQ7</accession>
<dbReference type="Gene3D" id="3.30.70.360">
    <property type="match status" value="1"/>
</dbReference>
<sequence length="493" mass="53397">MLLLRLAKTGPVARNAFGRSFAAAPTKNTKIGLGLPLPFARGGIQTRTITSQMATPRINGKRLMDTLHKTCEIGKAHKYGEHYTETGMARLTLNDDDRTVRLWLTEQAEAIGCSVTVDEMGNMFIVRPGRSADPKVAPVYMGSHLDTQLTGGRYDGILGVMAGLEALRTLHEIEYVTEGPIGLVNWTNEEGARFPMTTMSSGVWAGTVPLETAWSMREITAPAAGSSEPATVKQELERIGFLGKVPASHTATPMAAHFELHIEQGPILEDTQRRIGVVQGGQGYQWFEVEVVGRDSHAGTTPLATRRDAMLAAARMIVASHTIAVNHDGVITTGVVKTEPGTVNTIARVARLTLDIRHPKAEALASMVQTCQTQFDEIARDGTATGQGIAVNWRQFAKSPPVTFHEDCISAIEDAAAEELPEKPQGKTLWMPLWSGAGHDSCNTSRHCPTGMIFTPTRDGLSHTPTEYCSPEDCILGAQVLLGAVLRFDAQRR</sequence>
<dbReference type="SUPFAM" id="SSF53187">
    <property type="entry name" value="Zn-dependent exopeptidases"/>
    <property type="match status" value="1"/>
</dbReference>
<dbReference type="InterPro" id="IPR036264">
    <property type="entry name" value="Bact_exopeptidase_dim_dom"/>
</dbReference>
<gene>
    <name evidence="4" type="ORF">F503_06039</name>
</gene>
<dbReference type="InterPro" id="IPR002933">
    <property type="entry name" value="Peptidase_M20"/>
</dbReference>
<dbReference type="PANTHER" id="PTHR32494:SF5">
    <property type="entry name" value="ALLANTOATE AMIDOHYDROLASE"/>
    <property type="match status" value="1"/>
</dbReference>
<dbReference type="EMBL" id="KE148146">
    <property type="protein sequence ID" value="EPE10944.1"/>
    <property type="molecule type" value="Genomic_DNA"/>
</dbReference>
<dbReference type="Gene3D" id="3.40.630.10">
    <property type="entry name" value="Zn peptidases"/>
    <property type="match status" value="1"/>
</dbReference>
<dbReference type="GO" id="GO:0016813">
    <property type="term" value="F:hydrolase activity, acting on carbon-nitrogen (but not peptide) bonds, in linear amidines"/>
    <property type="evidence" value="ECO:0007669"/>
    <property type="project" value="InterPro"/>
</dbReference>
<feature type="domain" description="Peptidase M20 dimerisation" evidence="3">
    <location>
        <begin position="282"/>
        <end position="381"/>
    </location>
</feature>
<comment type="similarity">
    <text evidence="1">Belongs to the peptidase M20A family.</text>
</comment>
<dbReference type="InterPro" id="IPR010158">
    <property type="entry name" value="Amidase_Cbmase"/>
</dbReference>
<dbReference type="CDD" id="cd03884">
    <property type="entry name" value="M20_bAS"/>
    <property type="match status" value="1"/>
</dbReference>
<protein>
    <submittedName>
        <fullName evidence="4">Hydantoin utilization protein</fullName>
    </submittedName>
</protein>
<dbReference type="AlphaFoldDB" id="S3CBQ7"/>
<dbReference type="Pfam" id="PF07687">
    <property type="entry name" value="M20_dimer"/>
    <property type="match status" value="1"/>
</dbReference>
<evidence type="ECO:0000313" key="5">
    <source>
        <dbReference type="Proteomes" id="UP000016923"/>
    </source>
</evidence>
<dbReference type="STRING" id="1262450.S3CBQ7"/>
<evidence type="ECO:0000259" key="3">
    <source>
        <dbReference type="Pfam" id="PF07687"/>
    </source>
</evidence>